<dbReference type="EMBL" id="JANWOI010000002">
    <property type="protein sequence ID" value="MDA5193334.1"/>
    <property type="molecule type" value="Genomic_DNA"/>
</dbReference>
<dbReference type="Pfam" id="PF01636">
    <property type="entry name" value="APH"/>
    <property type="match status" value="1"/>
</dbReference>
<dbReference type="InterPro" id="IPR011009">
    <property type="entry name" value="Kinase-like_dom_sf"/>
</dbReference>
<evidence type="ECO:0000259" key="1">
    <source>
        <dbReference type="Pfam" id="PF01636"/>
    </source>
</evidence>
<comment type="caution">
    <text evidence="2">The sequence shown here is derived from an EMBL/GenBank/DDBJ whole genome shotgun (WGS) entry which is preliminary data.</text>
</comment>
<dbReference type="Proteomes" id="UP001141619">
    <property type="component" value="Unassembled WGS sequence"/>
</dbReference>
<keyword evidence="3" id="KW-1185">Reference proteome</keyword>
<reference evidence="2" key="2">
    <citation type="journal article" date="2023" name="Syst. Appl. Microbiol.">
        <title>Govania unica gen. nov., sp. nov., a rare biosphere bacterium that represents a novel family in the class Alphaproteobacteria.</title>
        <authorList>
            <person name="Vandamme P."/>
            <person name="Peeters C."/>
            <person name="Hettiarachchi A."/>
            <person name="Cnockaert M."/>
            <person name="Carlier A."/>
        </authorList>
    </citation>
    <scope>NUCLEOTIDE SEQUENCE</scope>
    <source>
        <strain evidence="2">LMG 31809</strain>
    </source>
</reference>
<accession>A0A9X3TX56</accession>
<dbReference type="RefSeq" id="WP_274943037.1">
    <property type="nucleotide sequence ID" value="NZ_JANWOI010000002.1"/>
</dbReference>
<dbReference type="PANTHER" id="PTHR47829:SF3">
    <property type="entry name" value="AMINOGLYCOSIDE PHOSPHOTRANSFERASE DOMAIN-CONTAINING PROTEIN"/>
    <property type="match status" value="1"/>
</dbReference>
<evidence type="ECO:0000313" key="3">
    <source>
        <dbReference type="Proteomes" id="UP001141619"/>
    </source>
</evidence>
<dbReference type="Gene3D" id="3.30.200.20">
    <property type="entry name" value="Phosphorylase Kinase, domain 1"/>
    <property type="match status" value="1"/>
</dbReference>
<protein>
    <submittedName>
        <fullName evidence="2">Phosphotransferase family protein</fullName>
    </submittedName>
</protein>
<dbReference type="SUPFAM" id="SSF56112">
    <property type="entry name" value="Protein kinase-like (PK-like)"/>
    <property type="match status" value="1"/>
</dbReference>
<evidence type="ECO:0000313" key="2">
    <source>
        <dbReference type="EMBL" id="MDA5193334.1"/>
    </source>
</evidence>
<feature type="domain" description="Aminoglycoside phosphotransferase" evidence="1">
    <location>
        <begin position="41"/>
        <end position="262"/>
    </location>
</feature>
<dbReference type="AlphaFoldDB" id="A0A9X3TX56"/>
<organism evidence="2 3">
    <name type="scientific">Govanella unica</name>
    <dbReference type="NCBI Taxonomy" id="2975056"/>
    <lineage>
        <taxon>Bacteria</taxon>
        <taxon>Pseudomonadati</taxon>
        <taxon>Pseudomonadota</taxon>
        <taxon>Alphaproteobacteria</taxon>
        <taxon>Emcibacterales</taxon>
        <taxon>Govanellaceae</taxon>
        <taxon>Govanella</taxon>
    </lineage>
</organism>
<dbReference type="InterPro" id="IPR002575">
    <property type="entry name" value="Aminoglycoside_PTrfase"/>
</dbReference>
<gene>
    <name evidence="2" type="ORF">NYP16_05110</name>
</gene>
<dbReference type="InterPro" id="IPR052898">
    <property type="entry name" value="ACAD10-like"/>
</dbReference>
<name>A0A9X3TX56_9PROT</name>
<dbReference type="CDD" id="cd05154">
    <property type="entry name" value="ACAD10_11_N-like"/>
    <property type="match status" value="1"/>
</dbReference>
<dbReference type="PANTHER" id="PTHR47829">
    <property type="entry name" value="HYDROLASE, PUTATIVE (AFU_ORTHOLOGUE AFUA_1G12880)-RELATED"/>
    <property type="match status" value="1"/>
</dbReference>
<dbReference type="InterPro" id="IPR041726">
    <property type="entry name" value="ACAD10_11_N"/>
</dbReference>
<sequence>MTSRQQENEGTGAVRPGLEIDVAALDRYMSAHIDDYQGPLTIEQFKGGQSNPTYKLTTPGHAYVLRRKPPGKLLKSAHAVDREFKLLAALYPAGVPVARPYVLEEDDSIIGTAFYIMEFVGGRIYWEAALPGLAPAERTAIYDAMNDSIARLHRVDYQAVGLGDYGRPKDYIRRQVARWSDQYQASKTEEIPAMDNLMAWLPDHIPAAEDVSVVHGDYRVDNLIFHPTEQRVAAILDWELSTIGHPLADFSYATMLWRLPPDVFNGIRGLDLQALGIPSEEDYVAAYCRRTDRDGIPDWDVYMIYNIFRLAGIMQGIMGRVVAGTASSAHAVANGKLAKPLAEIAWAEVERLGLV</sequence>
<proteinExistence type="predicted"/>
<reference evidence="2" key="1">
    <citation type="submission" date="2022-08" db="EMBL/GenBank/DDBJ databases">
        <authorList>
            <person name="Vandamme P."/>
            <person name="Hettiarachchi A."/>
            <person name="Peeters C."/>
            <person name="Cnockaert M."/>
            <person name="Carlier A."/>
        </authorList>
    </citation>
    <scope>NUCLEOTIDE SEQUENCE</scope>
    <source>
        <strain evidence="2">LMG 31809</strain>
    </source>
</reference>
<dbReference type="Gene3D" id="3.90.1200.10">
    <property type="match status" value="1"/>
</dbReference>